<gene>
    <name evidence="2" type="ORF">N7G274_008973</name>
</gene>
<feature type="chain" id="PRO_5045791655" evidence="1">
    <location>
        <begin position="24"/>
        <end position="104"/>
    </location>
</feature>
<dbReference type="Proteomes" id="UP001590950">
    <property type="component" value="Unassembled WGS sequence"/>
</dbReference>
<reference evidence="2 3" key="1">
    <citation type="submission" date="2024-09" db="EMBL/GenBank/DDBJ databases">
        <title>Rethinking Asexuality: The Enigmatic Case of Functional Sexual Genes in Lepraria (Stereocaulaceae).</title>
        <authorList>
            <person name="Doellman M."/>
            <person name="Sun Y."/>
            <person name="Barcenas-Pena A."/>
            <person name="Lumbsch H.T."/>
            <person name="Grewe F."/>
        </authorList>
    </citation>
    <scope>NUCLEOTIDE SEQUENCE [LARGE SCALE GENOMIC DNA]</scope>
    <source>
        <strain evidence="2 3">Mercado 3170</strain>
    </source>
</reference>
<accession>A0ABR3ZXC6</accession>
<evidence type="ECO:0000256" key="1">
    <source>
        <dbReference type="SAM" id="SignalP"/>
    </source>
</evidence>
<evidence type="ECO:0000313" key="2">
    <source>
        <dbReference type="EMBL" id="KAL2038324.1"/>
    </source>
</evidence>
<dbReference type="EMBL" id="JBEFKJ010000033">
    <property type="protein sequence ID" value="KAL2038324.1"/>
    <property type="molecule type" value="Genomic_DNA"/>
</dbReference>
<name>A0ABR3ZXC6_9LECA</name>
<sequence length="104" mass="10934">MHASTLLCHLILFIRKLFPGAAAVASLNTNSPYQALPPSLEYALSQSAQTALASGMPTLSQRSGSADGLNSTNNFPHSVLCESIHGPANNIEDQSQSSCNTHPN</sequence>
<feature type="signal peptide" evidence="1">
    <location>
        <begin position="1"/>
        <end position="23"/>
    </location>
</feature>
<protein>
    <submittedName>
        <fullName evidence="2">Uncharacterized protein</fullName>
    </submittedName>
</protein>
<evidence type="ECO:0000313" key="3">
    <source>
        <dbReference type="Proteomes" id="UP001590950"/>
    </source>
</evidence>
<organism evidence="2 3">
    <name type="scientific">Stereocaulon virgatum</name>
    <dbReference type="NCBI Taxonomy" id="373712"/>
    <lineage>
        <taxon>Eukaryota</taxon>
        <taxon>Fungi</taxon>
        <taxon>Dikarya</taxon>
        <taxon>Ascomycota</taxon>
        <taxon>Pezizomycotina</taxon>
        <taxon>Lecanoromycetes</taxon>
        <taxon>OSLEUM clade</taxon>
        <taxon>Lecanoromycetidae</taxon>
        <taxon>Lecanorales</taxon>
        <taxon>Lecanorineae</taxon>
        <taxon>Stereocaulaceae</taxon>
        <taxon>Stereocaulon</taxon>
    </lineage>
</organism>
<keyword evidence="1" id="KW-0732">Signal</keyword>
<comment type="caution">
    <text evidence="2">The sequence shown here is derived from an EMBL/GenBank/DDBJ whole genome shotgun (WGS) entry which is preliminary data.</text>
</comment>
<proteinExistence type="predicted"/>
<keyword evidence="3" id="KW-1185">Reference proteome</keyword>